<feature type="coiled-coil region" evidence="1">
    <location>
        <begin position="237"/>
        <end position="264"/>
    </location>
</feature>
<dbReference type="RefSeq" id="WP_101780696.1">
    <property type="nucleotide sequence ID" value="NZ_CP025543.1"/>
</dbReference>
<feature type="coiled-coil region" evidence="1">
    <location>
        <begin position="348"/>
        <end position="423"/>
    </location>
</feature>
<protein>
    <submittedName>
        <fullName evidence="3">Uncharacterized protein</fullName>
    </submittedName>
</protein>
<reference evidence="3 4" key="1">
    <citation type="submission" date="2017-12" db="EMBL/GenBank/DDBJ databases">
        <title>Complete genome sequence of Spiroplasma monobiae MQ-1 (ATCC 33825).</title>
        <authorList>
            <person name="Tsai Y.-M."/>
            <person name="Lo W.-S."/>
            <person name="Wu P.-S."/>
            <person name="Cho S.-T."/>
            <person name="Kuo C.-H."/>
        </authorList>
    </citation>
    <scope>NUCLEOTIDE SEQUENCE [LARGE SCALE GENOMIC DNA]</scope>
    <source>
        <strain evidence="3 4">MQ-1</strain>
    </source>
</reference>
<dbReference type="EMBL" id="CP025543">
    <property type="protein sequence ID" value="AUM62637.1"/>
    <property type="molecule type" value="Genomic_DNA"/>
</dbReference>
<dbReference type="AlphaFoldDB" id="A0A2K9LUA6"/>
<dbReference type="Proteomes" id="UP000234790">
    <property type="component" value="Chromosome"/>
</dbReference>
<sequence>MKRHGFEIDDYNLPASVRKRIDDLVDLNINPSTINLITAEFSASSDDVKENIGRYIARLLEIEDFVIQQSHDRSQQIGAGLNLKHQMGAKNRQTNLLRIQQIFLKNDQENERVNKTKQRAQEINASSEPLLDFKQAMVINNDEELSETVKLQQLANKRRKIELAIIEEQEKIKVAQRQYKKAKLEDDDITQELKLNVVKFANKRLKEISEAIQTYKTVDKIPDEIIDNKSNKKDFLNENDKTNFEKLQNDIKNLNEKKSKTGSTQTLEIDLETFFDVPGFGPEDSYEAIEYPKYSKNVEKASKKVQDSKKIKTKNVKEKSQKDVKKNSQSELGENKIASKNSEAEKIIKKIKKKSKAKDRQIEKINKEKEDIKKELTKLKQEKKIQELRELENKKKKLNENFEENVKKEKRKIETTYQILEKKWKAGTVSQSLNSKQKAFNAVKTIKEKSEKIESKNDKNIKIEQPKVIEKSKSVEQPKLIKEVKVTKESNQEKIKVTEKPKVIEKPKQVEQPKKVEESKFVEQTKQEKISFLNKGTISAEVRKQNIFEEDEKRISYLERKKALNIITFEELNELEVKKKRNNHVSSKVDLRKFKLIKKY</sequence>
<organism evidence="3 4">
    <name type="scientific">Spiroplasma monobiae MQ-1</name>
    <dbReference type="NCBI Taxonomy" id="1336748"/>
    <lineage>
        <taxon>Bacteria</taxon>
        <taxon>Bacillati</taxon>
        <taxon>Mycoplasmatota</taxon>
        <taxon>Mollicutes</taxon>
        <taxon>Entomoplasmatales</taxon>
        <taxon>Spiroplasmataceae</taxon>
        <taxon>Spiroplasma</taxon>
    </lineage>
</organism>
<keyword evidence="1" id="KW-0175">Coiled coil</keyword>
<name>A0A2K9LUA6_SPISQ</name>
<dbReference type="KEGG" id="smoo:SMONO_v1c03880"/>
<feature type="compositionally biased region" description="Basic and acidic residues" evidence="2">
    <location>
        <begin position="305"/>
        <end position="328"/>
    </location>
</feature>
<proteinExistence type="predicted"/>
<evidence type="ECO:0000313" key="4">
    <source>
        <dbReference type="Proteomes" id="UP000234790"/>
    </source>
</evidence>
<keyword evidence="4" id="KW-1185">Reference proteome</keyword>
<evidence type="ECO:0000256" key="2">
    <source>
        <dbReference type="SAM" id="MobiDB-lite"/>
    </source>
</evidence>
<gene>
    <name evidence="3" type="ORF">SMONO_v1c03880</name>
</gene>
<accession>A0A2K9LUA6</accession>
<dbReference type="OrthoDB" id="388696at2"/>
<feature type="coiled-coil region" evidence="1">
    <location>
        <begin position="151"/>
        <end position="192"/>
    </location>
</feature>
<evidence type="ECO:0000313" key="3">
    <source>
        <dbReference type="EMBL" id="AUM62637.1"/>
    </source>
</evidence>
<evidence type="ECO:0000256" key="1">
    <source>
        <dbReference type="SAM" id="Coils"/>
    </source>
</evidence>
<feature type="region of interest" description="Disordered" evidence="2">
    <location>
        <begin position="305"/>
        <end position="339"/>
    </location>
</feature>